<dbReference type="OrthoDB" id="850705at2"/>
<dbReference type="InterPro" id="IPR041175">
    <property type="entry name" value="VLRF1/Vms1"/>
</dbReference>
<dbReference type="AlphaFoldDB" id="A0A2U1ATF7"/>
<keyword evidence="4" id="KW-1185">Reference proteome</keyword>
<sequence>MNKFIPKAVAAELLQEIYSSSTKTVYDSEKHRLTLLDEDGTEQVHFRLPLSILYAESGIAEAKSVNYVVLLIQAGHCAMGYFEDGRCLNHKVFRSYMVRQKQGVSQIKYLKTKGKSRAGSRVRLGETAEFFENINNRLQAYFQEHRIDRIAMSCSKTLLPYLYTSAVPTPFDKRDPRLFKIPKHIHTPIYEVLLDTNRFLQRGELIPLTEEGFAAIPLLQDFLLHHLNTDDAKDTPTAFEDTADEVYVTDEWDDEEDLSFDDEDEEDDIVDWD</sequence>
<protein>
    <recommendedName>
        <fullName evidence="2">VLRF1 domain-containing protein</fullName>
    </recommendedName>
</protein>
<dbReference type="PROSITE" id="PS52044">
    <property type="entry name" value="VLRF1"/>
    <property type="match status" value="1"/>
</dbReference>
<comment type="caution">
    <text evidence="3">The sequence shown here is derived from an EMBL/GenBank/DDBJ whole genome shotgun (WGS) entry which is preliminary data.</text>
</comment>
<dbReference type="Pfam" id="PF18826">
    <property type="entry name" value="bVLRF1"/>
    <property type="match status" value="1"/>
</dbReference>
<evidence type="ECO:0000256" key="1">
    <source>
        <dbReference type="SAM" id="MobiDB-lite"/>
    </source>
</evidence>
<proteinExistence type="predicted"/>
<dbReference type="Proteomes" id="UP000245466">
    <property type="component" value="Unassembled WGS sequence"/>
</dbReference>
<dbReference type="EMBL" id="QEKI01000010">
    <property type="protein sequence ID" value="PVY39688.1"/>
    <property type="molecule type" value="Genomic_DNA"/>
</dbReference>
<dbReference type="RefSeq" id="WP_116544209.1">
    <property type="nucleotide sequence ID" value="NZ_QEKI01000010.1"/>
</dbReference>
<feature type="domain" description="VLRF1" evidence="2">
    <location>
        <begin position="63"/>
        <end position="203"/>
    </location>
</feature>
<name>A0A2U1ATF7_9BACT</name>
<reference evidence="3 4" key="1">
    <citation type="submission" date="2018-04" db="EMBL/GenBank/DDBJ databases">
        <title>Genomic Encyclopedia of Type Strains, Phase IV (KMG-IV): sequencing the most valuable type-strain genomes for metagenomic binning, comparative biology and taxonomic classification.</title>
        <authorList>
            <person name="Goeker M."/>
        </authorList>
    </citation>
    <scope>NUCLEOTIDE SEQUENCE [LARGE SCALE GENOMIC DNA]</scope>
    <source>
        <strain evidence="3 4">DSM 100231</strain>
    </source>
</reference>
<evidence type="ECO:0000313" key="3">
    <source>
        <dbReference type="EMBL" id="PVY39688.1"/>
    </source>
</evidence>
<accession>A0A2U1ATF7</accession>
<feature type="region of interest" description="Disordered" evidence="1">
    <location>
        <begin position="250"/>
        <end position="273"/>
    </location>
</feature>
<gene>
    <name evidence="3" type="ORF">C8E01_11077</name>
</gene>
<evidence type="ECO:0000313" key="4">
    <source>
        <dbReference type="Proteomes" id="UP000245466"/>
    </source>
</evidence>
<evidence type="ECO:0000259" key="2">
    <source>
        <dbReference type="PROSITE" id="PS52044"/>
    </source>
</evidence>
<organism evidence="3 4">
    <name type="scientific">Pontibacter virosus</name>
    <dbReference type="NCBI Taxonomy" id="1765052"/>
    <lineage>
        <taxon>Bacteria</taxon>
        <taxon>Pseudomonadati</taxon>
        <taxon>Bacteroidota</taxon>
        <taxon>Cytophagia</taxon>
        <taxon>Cytophagales</taxon>
        <taxon>Hymenobacteraceae</taxon>
        <taxon>Pontibacter</taxon>
    </lineage>
</organism>